<evidence type="ECO:0000313" key="7">
    <source>
        <dbReference type="EMBL" id="CAB5014259.1"/>
    </source>
</evidence>
<feature type="compositionally biased region" description="Pro residues" evidence="1">
    <location>
        <begin position="253"/>
        <end position="267"/>
    </location>
</feature>
<sequence>MNDEFGNAGSANDQAWELLQVNDPANSAGAPDLAAIRASVLAESGKVVPISKRSWLAPVAVAASVALFVGGGAGYTIAAQSSGESSNSIAASVPEMGGVKSGSATGSQDAKMSSIWGGRAYLEAGTGISDTSGVQVGYTMDASDINRKDQLKQVAGVFSVSGKITGSKKDGYFVGDQNYVKAVAQISGASWDLSQLITWNYSDSSVNPVYCGGNFPMYDTKSSSVGGSATADLATPMPEMTSEAMPTAIPEPTTAPEPTAIPEPAPAPTECAQPSGTLPSDESALALAKEKFGALKFASDSADWSVVDNGGQWGYNAEMASAYKLVTAKVSIDGIYSNQSWSMTIGPDNAILNATGFFAKFVPTAEYNIVGAKTSIERTQNGLWANLPPQEVYKEGMVYPMEMGINSNPSKVARNKAGQPVLDANVDRITISKAETSLMSWYLNDGSTILLPAYLLSENDSKDSRQWLQLAIADEYVDFS</sequence>
<protein>
    <submittedName>
        <fullName evidence="3">Unannotated protein</fullName>
    </submittedName>
</protein>
<evidence type="ECO:0000313" key="6">
    <source>
        <dbReference type="EMBL" id="CAB4813181.1"/>
    </source>
</evidence>
<organism evidence="3">
    <name type="scientific">freshwater metagenome</name>
    <dbReference type="NCBI Taxonomy" id="449393"/>
    <lineage>
        <taxon>unclassified sequences</taxon>
        <taxon>metagenomes</taxon>
        <taxon>ecological metagenomes</taxon>
    </lineage>
</organism>
<reference evidence="3" key="1">
    <citation type="submission" date="2020-05" db="EMBL/GenBank/DDBJ databases">
        <authorList>
            <person name="Chiriac C."/>
            <person name="Salcher M."/>
            <person name="Ghai R."/>
            <person name="Kavagutti S V."/>
        </authorList>
    </citation>
    <scope>NUCLEOTIDE SEQUENCE</scope>
</reference>
<evidence type="ECO:0000256" key="1">
    <source>
        <dbReference type="SAM" id="MobiDB-lite"/>
    </source>
</evidence>
<evidence type="ECO:0000313" key="2">
    <source>
        <dbReference type="EMBL" id="CAB4331516.1"/>
    </source>
</evidence>
<dbReference type="EMBL" id="CAESAI010000003">
    <property type="protein sequence ID" value="CAB4331516.1"/>
    <property type="molecule type" value="Genomic_DNA"/>
</dbReference>
<proteinExistence type="predicted"/>
<dbReference type="EMBL" id="CAFBPK010000005">
    <property type="protein sequence ID" value="CAB5014259.1"/>
    <property type="molecule type" value="Genomic_DNA"/>
</dbReference>
<dbReference type="EMBL" id="CAFAAO010000025">
    <property type="protein sequence ID" value="CAB4813181.1"/>
    <property type="molecule type" value="Genomic_DNA"/>
</dbReference>
<dbReference type="EMBL" id="CAFBQG010000012">
    <property type="protein sequence ID" value="CAB5044719.1"/>
    <property type="molecule type" value="Genomic_DNA"/>
</dbReference>
<evidence type="ECO:0000313" key="8">
    <source>
        <dbReference type="EMBL" id="CAB5044719.1"/>
    </source>
</evidence>
<dbReference type="AlphaFoldDB" id="A0A6J5Z4S4"/>
<dbReference type="EMBL" id="CAEZYC010000053">
    <property type="protein sequence ID" value="CAB4712032.1"/>
    <property type="molecule type" value="Genomic_DNA"/>
</dbReference>
<dbReference type="EMBL" id="CAEZZD010000051">
    <property type="protein sequence ID" value="CAB4746285.1"/>
    <property type="molecule type" value="Genomic_DNA"/>
</dbReference>
<accession>A0A6J5Z4S4</accession>
<gene>
    <name evidence="4" type="ORF">UFOPK2648_00944</name>
    <name evidence="5" type="ORF">UFOPK2824_00460</name>
    <name evidence="6" type="ORF">UFOPK3037_01463</name>
    <name evidence="2" type="ORF">UFOPK3406_00228</name>
    <name evidence="3" type="ORF">UFOPK3925_00510</name>
    <name evidence="7" type="ORF">UFOPK4097_00509</name>
    <name evidence="8" type="ORF">UFOPK4301_00169</name>
</gene>
<feature type="region of interest" description="Disordered" evidence="1">
    <location>
        <begin position="250"/>
        <end position="280"/>
    </location>
</feature>
<evidence type="ECO:0000313" key="3">
    <source>
        <dbReference type="EMBL" id="CAB4334673.1"/>
    </source>
</evidence>
<name>A0A6J5Z4S4_9ZZZZ</name>
<dbReference type="EMBL" id="CAESAD010000001">
    <property type="protein sequence ID" value="CAB4334673.1"/>
    <property type="molecule type" value="Genomic_DNA"/>
</dbReference>
<evidence type="ECO:0000313" key="5">
    <source>
        <dbReference type="EMBL" id="CAB4746285.1"/>
    </source>
</evidence>
<evidence type="ECO:0000313" key="4">
    <source>
        <dbReference type="EMBL" id="CAB4712032.1"/>
    </source>
</evidence>